<feature type="region of interest" description="Disordered" evidence="1">
    <location>
        <begin position="1"/>
        <end position="48"/>
    </location>
</feature>
<protein>
    <submittedName>
        <fullName evidence="2">Uncharacterized protein</fullName>
    </submittedName>
</protein>
<sequence length="135" mass="13876">MAELAPACSTRGRWPSSRGPGRGGGGQPRARQRTSMPRWAGSRAGAKATAEAKLALHFPLSSVLGGGRRGPKWASLCRARLRGLKQAAVARRSGAEAAAWWRPRGGRIRAEAAAGQRERRGGGRGGVAGSGGGVA</sequence>
<dbReference type="AlphaFoldDB" id="A0A0A8XSN3"/>
<reference evidence="2" key="1">
    <citation type="submission" date="2014-09" db="EMBL/GenBank/DDBJ databases">
        <authorList>
            <person name="Magalhaes I.L.F."/>
            <person name="Oliveira U."/>
            <person name="Santos F.R."/>
            <person name="Vidigal T.H.D.A."/>
            <person name="Brescovit A.D."/>
            <person name="Santos A.J."/>
        </authorList>
    </citation>
    <scope>NUCLEOTIDE SEQUENCE</scope>
    <source>
        <tissue evidence="2">Shoot tissue taken approximately 20 cm above the soil surface</tissue>
    </source>
</reference>
<accession>A0A0A8XSN3</accession>
<dbReference type="EMBL" id="GBRH01283168">
    <property type="protein sequence ID" value="JAD14727.1"/>
    <property type="molecule type" value="Transcribed_RNA"/>
</dbReference>
<evidence type="ECO:0000256" key="1">
    <source>
        <dbReference type="SAM" id="MobiDB-lite"/>
    </source>
</evidence>
<proteinExistence type="predicted"/>
<name>A0A0A8XSN3_ARUDO</name>
<organism evidence="2">
    <name type="scientific">Arundo donax</name>
    <name type="common">Giant reed</name>
    <name type="synonym">Donax arundinaceus</name>
    <dbReference type="NCBI Taxonomy" id="35708"/>
    <lineage>
        <taxon>Eukaryota</taxon>
        <taxon>Viridiplantae</taxon>
        <taxon>Streptophyta</taxon>
        <taxon>Embryophyta</taxon>
        <taxon>Tracheophyta</taxon>
        <taxon>Spermatophyta</taxon>
        <taxon>Magnoliopsida</taxon>
        <taxon>Liliopsida</taxon>
        <taxon>Poales</taxon>
        <taxon>Poaceae</taxon>
        <taxon>PACMAD clade</taxon>
        <taxon>Arundinoideae</taxon>
        <taxon>Arundineae</taxon>
        <taxon>Arundo</taxon>
    </lineage>
</organism>
<evidence type="ECO:0000313" key="2">
    <source>
        <dbReference type="EMBL" id="JAD14727.1"/>
    </source>
</evidence>
<feature type="region of interest" description="Disordered" evidence="1">
    <location>
        <begin position="111"/>
        <end position="135"/>
    </location>
</feature>
<reference evidence="2" key="2">
    <citation type="journal article" date="2015" name="Data Brief">
        <title>Shoot transcriptome of the giant reed, Arundo donax.</title>
        <authorList>
            <person name="Barrero R.A."/>
            <person name="Guerrero F.D."/>
            <person name="Moolhuijzen P."/>
            <person name="Goolsby J.A."/>
            <person name="Tidwell J."/>
            <person name="Bellgard S.E."/>
            <person name="Bellgard M.I."/>
        </authorList>
    </citation>
    <scope>NUCLEOTIDE SEQUENCE</scope>
    <source>
        <tissue evidence="2">Shoot tissue taken approximately 20 cm above the soil surface</tissue>
    </source>
</reference>
<feature type="compositionally biased region" description="Gly residues" evidence="1">
    <location>
        <begin position="123"/>
        <end position="135"/>
    </location>
</feature>